<keyword evidence="1" id="KW-0547">Nucleotide-binding</keyword>
<dbReference type="Pfam" id="PF00025">
    <property type="entry name" value="Arf"/>
    <property type="match status" value="1"/>
</dbReference>
<dbReference type="SUPFAM" id="SSF52540">
    <property type="entry name" value="P-loop containing nucleoside triphosphate hydrolases"/>
    <property type="match status" value="1"/>
</dbReference>
<dbReference type="GO" id="GO:0005525">
    <property type="term" value="F:GTP binding"/>
    <property type="evidence" value="ECO:0007669"/>
    <property type="project" value="UniProtKB-KW"/>
</dbReference>
<name>A0A0F9QG63_9ZZZZ</name>
<organism evidence="3">
    <name type="scientific">marine sediment metagenome</name>
    <dbReference type="NCBI Taxonomy" id="412755"/>
    <lineage>
        <taxon>unclassified sequences</taxon>
        <taxon>metagenomes</taxon>
        <taxon>ecological metagenomes</taxon>
    </lineage>
</organism>
<accession>A0A0F9QG63</accession>
<dbReference type="EMBL" id="LAZR01001538">
    <property type="protein sequence ID" value="KKN43060.1"/>
    <property type="molecule type" value="Genomic_DNA"/>
</dbReference>
<dbReference type="Gene3D" id="3.40.50.300">
    <property type="entry name" value="P-loop containing nucleotide triphosphate hydrolases"/>
    <property type="match status" value="1"/>
</dbReference>
<evidence type="ECO:0000313" key="3">
    <source>
        <dbReference type="EMBL" id="KKN43060.1"/>
    </source>
</evidence>
<dbReference type="AlphaFoldDB" id="A0A0F9QG63"/>
<dbReference type="InterPro" id="IPR006689">
    <property type="entry name" value="Small_GTPase_ARF/SAR"/>
</dbReference>
<dbReference type="GO" id="GO:0003924">
    <property type="term" value="F:GTPase activity"/>
    <property type="evidence" value="ECO:0007669"/>
    <property type="project" value="InterPro"/>
</dbReference>
<protein>
    <submittedName>
        <fullName evidence="3">Uncharacterized protein</fullName>
    </submittedName>
</protein>
<proteinExistence type="predicted"/>
<evidence type="ECO:0000256" key="2">
    <source>
        <dbReference type="ARBA" id="ARBA00023134"/>
    </source>
</evidence>
<reference evidence="3" key="1">
    <citation type="journal article" date="2015" name="Nature">
        <title>Complex archaea that bridge the gap between prokaryotes and eukaryotes.</title>
        <authorList>
            <person name="Spang A."/>
            <person name="Saw J.H."/>
            <person name="Jorgensen S.L."/>
            <person name="Zaremba-Niedzwiedzka K."/>
            <person name="Martijn J."/>
            <person name="Lind A.E."/>
            <person name="van Eijk R."/>
            <person name="Schleper C."/>
            <person name="Guy L."/>
            <person name="Ettema T.J."/>
        </authorList>
    </citation>
    <scope>NUCLEOTIDE SEQUENCE</scope>
</reference>
<comment type="caution">
    <text evidence="3">The sequence shown here is derived from an EMBL/GenBank/DDBJ whole genome shotgun (WGS) entry which is preliminary data.</text>
</comment>
<sequence length="521" mass="60293">MLRQIHIFFEQQHIFVKDFAKGFGDVELKNVQEIIRKYMVLPIIGKTLNRKISNFQIFHRGEDNLYFLFVTDLVDTIQYIEKFIKITMDKFSELFPEPLRIRETDTTQNEFSAFLNQIQKDLRSKISIIGPSYAGKTTLYNLLRGNVEKTIIDFAKSSSLNINGLSFELWDFQLRNNFSPLWSKFISGSDLVILVFNLGNYHLKIMDHFRNLQKLDSNHSKVIIIGNKRDLVEDDDIKRIKNELNIHNFVEISLNSPDAEQKIKILIKEIIGLKEDLPQNFEEMVKMADNLAQSGKNVQALAKYKELVNICTEYQDLEQIRLLKSKIDEINIKIREQTKIRREFEKKIDFAVPAKVKFEKKISVKPLPSTLSIDLSLTGKKADNALLPTIETSPKKLVAFQEIESKPSRLKIIKPTKIQYKAKKVSLPPRSESELKEKTRVKMPLELFPPHEDLVKEIEKPKIVNFKDELQKIISEKGSSLSLKLSETLLTDLEKSLGRPLTIEDVTLAAEFFVKQDQLLG</sequence>
<keyword evidence="2" id="KW-0342">GTP-binding</keyword>
<dbReference type="InterPro" id="IPR027417">
    <property type="entry name" value="P-loop_NTPase"/>
</dbReference>
<evidence type="ECO:0000256" key="1">
    <source>
        <dbReference type="ARBA" id="ARBA00022741"/>
    </source>
</evidence>
<gene>
    <name evidence="3" type="ORF">LCGC14_0706980</name>
</gene>